<evidence type="ECO:0000313" key="2">
    <source>
        <dbReference type="EMBL" id="KAL3782639.1"/>
    </source>
</evidence>
<proteinExistence type="predicted"/>
<name>A0ABD3P549_9STRA</name>
<sequence length="181" mass="18510">MDDNDDATPVAPAPQDPNPNSGGDDYDKGEGGGENNGGAMGGDGVGAPSTFAAMAGTMTTDSVVVQQPGGTLSSNGGGGGDDEEGAVGGGGGNLYLRPIFFGNLSHDCLATDVEKLFLNPPPPPTGGGGMDEGTGEVRAPFDLERVDMKRGFCFVFLKDPPTIEEKSRCEDFVEEINGMYV</sequence>
<gene>
    <name evidence="2" type="ORF">ACHAW5_007364</name>
</gene>
<evidence type="ECO:0000256" key="1">
    <source>
        <dbReference type="SAM" id="MobiDB-lite"/>
    </source>
</evidence>
<comment type="caution">
    <text evidence="2">The sequence shown here is derived from an EMBL/GenBank/DDBJ whole genome shotgun (WGS) entry which is preliminary data.</text>
</comment>
<feature type="region of interest" description="Disordered" evidence="1">
    <location>
        <begin position="65"/>
        <end position="86"/>
    </location>
</feature>
<dbReference type="EMBL" id="JALLAZ020001006">
    <property type="protein sequence ID" value="KAL3782639.1"/>
    <property type="molecule type" value="Genomic_DNA"/>
</dbReference>
<accession>A0ABD3P549</accession>
<feature type="compositionally biased region" description="Gly residues" evidence="1">
    <location>
        <begin position="32"/>
        <end position="45"/>
    </location>
</feature>
<evidence type="ECO:0000313" key="3">
    <source>
        <dbReference type="Proteomes" id="UP001530315"/>
    </source>
</evidence>
<dbReference type="Proteomes" id="UP001530315">
    <property type="component" value="Unassembled WGS sequence"/>
</dbReference>
<evidence type="ECO:0008006" key="4">
    <source>
        <dbReference type="Google" id="ProtNLM"/>
    </source>
</evidence>
<dbReference type="AlphaFoldDB" id="A0ABD3P549"/>
<organism evidence="2 3">
    <name type="scientific">Stephanodiscus triporus</name>
    <dbReference type="NCBI Taxonomy" id="2934178"/>
    <lineage>
        <taxon>Eukaryota</taxon>
        <taxon>Sar</taxon>
        <taxon>Stramenopiles</taxon>
        <taxon>Ochrophyta</taxon>
        <taxon>Bacillariophyta</taxon>
        <taxon>Coscinodiscophyceae</taxon>
        <taxon>Thalassiosirophycidae</taxon>
        <taxon>Stephanodiscales</taxon>
        <taxon>Stephanodiscaceae</taxon>
        <taxon>Stephanodiscus</taxon>
    </lineage>
</organism>
<feature type="region of interest" description="Disordered" evidence="1">
    <location>
        <begin position="1"/>
        <end position="45"/>
    </location>
</feature>
<keyword evidence="3" id="KW-1185">Reference proteome</keyword>
<reference evidence="2 3" key="1">
    <citation type="submission" date="2024-10" db="EMBL/GenBank/DDBJ databases">
        <title>Updated reference genomes for cyclostephanoid diatoms.</title>
        <authorList>
            <person name="Roberts W.R."/>
            <person name="Alverson A.J."/>
        </authorList>
    </citation>
    <scope>NUCLEOTIDE SEQUENCE [LARGE SCALE GENOMIC DNA]</scope>
    <source>
        <strain evidence="2 3">AJA276-08</strain>
    </source>
</reference>
<protein>
    <recommendedName>
        <fullName evidence="4">RRM domain-containing protein</fullName>
    </recommendedName>
</protein>